<gene>
    <name evidence="3" type="ORF">TL10_29060</name>
</gene>
<protein>
    <submittedName>
        <fullName evidence="3">Short-chain dehydrogenase</fullName>
    </submittedName>
</protein>
<dbReference type="PANTHER" id="PTHR43477:SF1">
    <property type="entry name" value="DIHYDROANTICAPSIN 7-DEHYDROGENASE"/>
    <property type="match status" value="1"/>
</dbReference>
<evidence type="ECO:0000256" key="2">
    <source>
        <dbReference type="ARBA" id="ARBA00023002"/>
    </source>
</evidence>
<dbReference type="Proteomes" id="UP000032221">
    <property type="component" value="Unassembled WGS sequence"/>
</dbReference>
<proteinExistence type="inferred from homology"/>
<dbReference type="PRINTS" id="PR00081">
    <property type="entry name" value="GDHRDH"/>
</dbReference>
<dbReference type="STRING" id="280871.TL10_29060"/>
<evidence type="ECO:0000313" key="4">
    <source>
        <dbReference type="Proteomes" id="UP000032221"/>
    </source>
</evidence>
<dbReference type="EMBL" id="JXST01000080">
    <property type="protein sequence ID" value="KIU13589.1"/>
    <property type="molecule type" value="Genomic_DNA"/>
</dbReference>
<organism evidence="3 4">
    <name type="scientific">Mycolicibacterium llatzerense</name>
    <dbReference type="NCBI Taxonomy" id="280871"/>
    <lineage>
        <taxon>Bacteria</taxon>
        <taxon>Bacillati</taxon>
        <taxon>Actinomycetota</taxon>
        <taxon>Actinomycetes</taxon>
        <taxon>Mycobacteriales</taxon>
        <taxon>Mycobacteriaceae</taxon>
        <taxon>Mycolicibacterium</taxon>
    </lineage>
</organism>
<dbReference type="Pfam" id="PF13561">
    <property type="entry name" value="adh_short_C2"/>
    <property type="match status" value="1"/>
</dbReference>
<accession>A0A0D1JM83</accession>
<dbReference type="PATRIC" id="fig|280871.6.peg.6033"/>
<dbReference type="Gene3D" id="3.40.50.720">
    <property type="entry name" value="NAD(P)-binding Rossmann-like Domain"/>
    <property type="match status" value="1"/>
</dbReference>
<reference evidence="3 4" key="1">
    <citation type="submission" date="2015-01" db="EMBL/GenBank/DDBJ databases">
        <title>Genome sequence of Mycobacterium llatzerense and Mycobacterium immunogenum recovered from brain abscess.</title>
        <authorList>
            <person name="Greninger A.L."/>
            <person name="Langelier C."/>
            <person name="Cunningham G."/>
            <person name="Chiu C.Y."/>
            <person name="Miller S."/>
        </authorList>
    </citation>
    <scope>NUCLEOTIDE SEQUENCE [LARGE SCALE GENOMIC DNA]</scope>
    <source>
        <strain evidence="3 4">CLUC14</strain>
    </source>
</reference>
<comment type="similarity">
    <text evidence="1">Belongs to the short-chain dehydrogenases/reductases (SDR) family.</text>
</comment>
<keyword evidence="4" id="KW-1185">Reference proteome</keyword>
<keyword evidence="2" id="KW-0560">Oxidoreductase</keyword>
<dbReference type="InterPro" id="IPR002347">
    <property type="entry name" value="SDR_fam"/>
</dbReference>
<name>A0A0D1JM83_9MYCO</name>
<sequence length="245" mass="24995">MKSFLAGDAFADRTVVLVGGGSGIGFAVAKLVVSAGGAVVLGGRRAGALEKAAAELGPSATWQVVDTADERAVEAVFARLDSVDAVFTTAATYVTGSLRELSISDAASPFDSKFWGQYRVVKAALPVLAADAAVVLMAGAASVRPAGAAPAYVAANAAIEGLARGLAVELAPVRVNAISPGTVDGNLWHQRPQAVRQAAFDHFVEASTSGRLVREDEIVAAVIHLFLNGATTGSTLYPDGGYSLR</sequence>
<dbReference type="CDD" id="cd05233">
    <property type="entry name" value="SDR_c"/>
    <property type="match status" value="1"/>
</dbReference>
<dbReference type="PANTHER" id="PTHR43477">
    <property type="entry name" value="DIHYDROANTICAPSIN 7-DEHYDROGENASE"/>
    <property type="match status" value="1"/>
</dbReference>
<dbReference type="OrthoDB" id="9806974at2"/>
<evidence type="ECO:0000256" key="1">
    <source>
        <dbReference type="ARBA" id="ARBA00006484"/>
    </source>
</evidence>
<comment type="caution">
    <text evidence="3">The sequence shown here is derived from an EMBL/GenBank/DDBJ whole genome shotgun (WGS) entry which is preliminary data.</text>
</comment>
<dbReference type="AlphaFoldDB" id="A0A0D1JM83"/>
<dbReference type="RefSeq" id="WP_043988390.1">
    <property type="nucleotide sequence ID" value="NZ_JXST01000080.1"/>
</dbReference>
<evidence type="ECO:0000313" key="3">
    <source>
        <dbReference type="EMBL" id="KIU13589.1"/>
    </source>
</evidence>
<dbReference type="InterPro" id="IPR036291">
    <property type="entry name" value="NAD(P)-bd_dom_sf"/>
</dbReference>
<dbReference type="GO" id="GO:0016491">
    <property type="term" value="F:oxidoreductase activity"/>
    <property type="evidence" value="ECO:0007669"/>
    <property type="project" value="UniProtKB-KW"/>
</dbReference>
<dbReference type="InterPro" id="IPR051122">
    <property type="entry name" value="SDR_DHRS6-like"/>
</dbReference>
<dbReference type="SUPFAM" id="SSF51735">
    <property type="entry name" value="NAD(P)-binding Rossmann-fold domains"/>
    <property type="match status" value="1"/>
</dbReference>